<evidence type="ECO:0000313" key="3">
    <source>
        <dbReference type="EMBL" id="CAH9118235.1"/>
    </source>
</evidence>
<evidence type="ECO:0000256" key="1">
    <source>
        <dbReference type="SAM" id="MobiDB-lite"/>
    </source>
</evidence>
<protein>
    <recommendedName>
        <fullName evidence="2">Retrotransposon Copia-like N-terminal domain-containing protein</fullName>
    </recommendedName>
</protein>
<dbReference type="PANTHER" id="PTHR37610:SF101">
    <property type="entry name" value="(RAPE) HYPOTHETICAL PROTEIN"/>
    <property type="match status" value="1"/>
</dbReference>
<name>A0A9P1A1H7_CUSEU</name>
<accession>A0A9P1A1H7</accession>
<proteinExistence type="predicted"/>
<dbReference type="OrthoDB" id="1929700at2759"/>
<dbReference type="Pfam" id="PF14244">
    <property type="entry name" value="Retrotran_gag_3"/>
    <property type="match status" value="1"/>
</dbReference>
<evidence type="ECO:0000313" key="4">
    <source>
        <dbReference type="Proteomes" id="UP001152484"/>
    </source>
</evidence>
<keyword evidence="4" id="KW-1185">Reference proteome</keyword>
<comment type="caution">
    <text evidence="3">The sequence shown here is derived from an EMBL/GenBank/DDBJ whole genome shotgun (WGS) entry which is preliminary data.</text>
</comment>
<feature type="region of interest" description="Disordered" evidence="1">
    <location>
        <begin position="1"/>
        <end position="35"/>
    </location>
</feature>
<organism evidence="3 4">
    <name type="scientific">Cuscuta europaea</name>
    <name type="common">European dodder</name>
    <dbReference type="NCBI Taxonomy" id="41803"/>
    <lineage>
        <taxon>Eukaryota</taxon>
        <taxon>Viridiplantae</taxon>
        <taxon>Streptophyta</taxon>
        <taxon>Embryophyta</taxon>
        <taxon>Tracheophyta</taxon>
        <taxon>Spermatophyta</taxon>
        <taxon>Magnoliopsida</taxon>
        <taxon>eudicotyledons</taxon>
        <taxon>Gunneridae</taxon>
        <taxon>Pentapetalae</taxon>
        <taxon>asterids</taxon>
        <taxon>lamiids</taxon>
        <taxon>Solanales</taxon>
        <taxon>Convolvulaceae</taxon>
        <taxon>Cuscuteae</taxon>
        <taxon>Cuscuta</taxon>
        <taxon>Cuscuta subgen. Cuscuta</taxon>
    </lineage>
</organism>
<feature type="compositionally biased region" description="Basic and acidic residues" evidence="1">
    <location>
        <begin position="1"/>
        <end position="14"/>
    </location>
</feature>
<feature type="domain" description="Retrotransposon Copia-like N-terminal" evidence="2">
    <location>
        <begin position="39"/>
        <end position="75"/>
    </location>
</feature>
<dbReference type="AlphaFoldDB" id="A0A9P1A1H7"/>
<reference evidence="3" key="1">
    <citation type="submission" date="2022-07" db="EMBL/GenBank/DDBJ databases">
        <authorList>
            <person name="Macas J."/>
            <person name="Novak P."/>
            <person name="Neumann P."/>
        </authorList>
    </citation>
    <scope>NUCLEOTIDE SEQUENCE</scope>
</reference>
<evidence type="ECO:0000259" key="2">
    <source>
        <dbReference type="Pfam" id="PF14244"/>
    </source>
</evidence>
<sequence>MANDKEDSQGKNDDTSNSSIKNDYSSPFFLGPQDRPRDYITPIRLRGENYDDWTGAIRLALRARRKFVFVDGTIQTYENKCTEDDWLTIHSMLVSWLMNTIAPEVKNTLSKYEDAKLLWDELKERFSVMDGSRIHQLKVNIARCEQSSPLSVGTYYGQLKMWWDELNNYEPLLTCTCGKCTCKLGEQHAQRWESERFHQFLMGFSTDLYGQIRSNLLSQVPLPNLNRAYHQDTTLQGVSS</sequence>
<feature type="compositionally biased region" description="Polar residues" evidence="1">
    <location>
        <begin position="15"/>
        <end position="25"/>
    </location>
</feature>
<dbReference type="EMBL" id="CAMAPE010000075">
    <property type="protein sequence ID" value="CAH9118235.1"/>
    <property type="molecule type" value="Genomic_DNA"/>
</dbReference>
<dbReference type="InterPro" id="IPR029472">
    <property type="entry name" value="Copia-like_N"/>
</dbReference>
<dbReference type="Proteomes" id="UP001152484">
    <property type="component" value="Unassembled WGS sequence"/>
</dbReference>
<gene>
    <name evidence="3" type="ORF">CEURO_LOCUS21858</name>
</gene>
<dbReference type="PANTHER" id="PTHR37610">
    <property type="entry name" value="CCHC-TYPE DOMAIN-CONTAINING PROTEIN"/>
    <property type="match status" value="1"/>
</dbReference>